<keyword evidence="1" id="KW-0472">Membrane</keyword>
<dbReference type="Pfam" id="PF12716">
    <property type="entry name" value="Apq12"/>
    <property type="match status" value="1"/>
</dbReference>
<keyword evidence="1" id="KW-0812">Transmembrane</keyword>
<evidence type="ECO:0000313" key="2">
    <source>
        <dbReference type="EMBL" id="KAF2656649.1"/>
    </source>
</evidence>
<keyword evidence="1" id="KW-1133">Transmembrane helix</keyword>
<feature type="transmembrane region" description="Helical" evidence="1">
    <location>
        <begin position="77"/>
        <end position="102"/>
    </location>
</feature>
<feature type="transmembrane region" description="Helical" evidence="1">
    <location>
        <begin position="14"/>
        <end position="34"/>
    </location>
</feature>
<sequence length="154" mass="17984">MDFVQDYLPLLNNLLPPSLLSTLISLTTTTFGVFKTIQTNLTPLLQRLTTQPDLTSILVLVIILFASFKILDMAYRAVMFWINLVFKLVFWGGLTVLGYWVWHRGVDGFMEDVQGLVEHWTGSYEKYSGEVKKFQRQKERELKMKQAGYGRRWR</sequence>
<dbReference type="AlphaFoldDB" id="A0A6A6T9M0"/>
<evidence type="ECO:0000256" key="1">
    <source>
        <dbReference type="SAM" id="Phobius"/>
    </source>
</evidence>
<dbReference type="OrthoDB" id="3559694at2759"/>
<dbReference type="EMBL" id="MU004334">
    <property type="protein sequence ID" value="KAF2656649.1"/>
    <property type="molecule type" value="Genomic_DNA"/>
</dbReference>
<gene>
    <name evidence="2" type="ORF">K491DRAFT_703938</name>
</gene>
<organism evidence="2 3">
    <name type="scientific">Lophiostoma macrostomum CBS 122681</name>
    <dbReference type="NCBI Taxonomy" id="1314788"/>
    <lineage>
        <taxon>Eukaryota</taxon>
        <taxon>Fungi</taxon>
        <taxon>Dikarya</taxon>
        <taxon>Ascomycota</taxon>
        <taxon>Pezizomycotina</taxon>
        <taxon>Dothideomycetes</taxon>
        <taxon>Pleosporomycetidae</taxon>
        <taxon>Pleosporales</taxon>
        <taxon>Lophiostomataceae</taxon>
        <taxon>Lophiostoma</taxon>
    </lineage>
</organism>
<proteinExistence type="predicted"/>
<evidence type="ECO:0008006" key="4">
    <source>
        <dbReference type="Google" id="ProtNLM"/>
    </source>
</evidence>
<accession>A0A6A6T9M0</accession>
<keyword evidence="3" id="KW-1185">Reference proteome</keyword>
<name>A0A6A6T9M0_9PLEO</name>
<protein>
    <recommendedName>
        <fullName evidence="4">Nuclear pore assembly and biogenesis-domain-containing protein</fullName>
    </recommendedName>
</protein>
<dbReference type="InterPro" id="IPR024316">
    <property type="entry name" value="APQ12"/>
</dbReference>
<feature type="transmembrane region" description="Helical" evidence="1">
    <location>
        <begin position="54"/>
        <end position="71"/>
    </location>
</feature>
<evidence type="ECO:0000313" key="3">
    <source>
        <dbReference type="Proteomes" id="UP000799324"/>
    </source>
</evidence>
<dbReference type="Proteomes" id="UP000799324">
    <property type="component" value="Unassembled WGS sequence"/>
</dbReference>
<reference evidence="2" key="1">
    <citation type="journal article" date="2020" name="Stud. Mycol.">
        <title>101 Dothideomycetes genomes: a test case for predicting lifestyles and emergence of pathogens.</title>
        <authorList>
            <person name="Haridas S."/>
            <person name="Albert R."/>
            <person name="Binder M."/>
            <person name="Bloem J."/>
            <person name="Labutti K."/>
            <person name="Salamov A."/>
            <person name="Andreopoulos B."/>
            <person name="Baker S."/>
            <person name="Barry K."/>
            <person name="Bills G."/>
            <person name="Bluhm B."/>
            <person name="Cannon C."/>
            <person name="Castanera R."/>
            <person name="Culley D."/>
            <person name="Daum C."/>
            <person name="Ezra D."/>
            <person name="Gonzalez J."/>
            <person name="Henrissat B."/>
            <person name="Kuo A."/>
            <person name="Liang C."/>
            <person name="Lipzen A."/>
            <person name="Lutzoni F."/>
            <person name="Magnuson J."/>
            <person name="Mondo S."/>
            <person name="Nolan M."/>
            <person name="Ohm R."/>
            <person name="Pangilinan J."/>
            <person name="Park H.-J."/>
            <person name="Ramirez L."/>
            <person name="Alfaro M."/>
            <person name="Sun H."/>
            <person name="Tritt A."/>
            <person name="Yoshinaga Y."/>
            <person name="Zwiers L.-H."/>
            <person name="Turgeon B."/>
            <person name="Goodwin S."/>
            <person name="Spatafora J."/>
            <person name="Crous P."/>
            <person name="Grigoriev I."/>
        </authorList>
    </citation>
    <scope>NUCLEOTIDE SEQUENCE</scope>
    <source>
        <strain evidence="2">CBS 122681</strain>
    </source>
</reference>